<comment type="caution">
    <text evidence="2">The sequence shown here is derived from an EMBL/GenBank/DDBJ whole genome shotgun (WGS) entry which is preliminary data.</text>
</comment>
<evidence type="ECO:0000313" key="2">
    <source>
        <dbReference type="EMBL" id="MBP1970963.1"/>
    </source>
</evidence>
<evidence type="ECO:0000256" key="1">
    <source>
        <dbReference type="SAM" id="MobiDB-lite"/>
    </source>
</evidence>
<name>A0ABS4IJ18_9BACI</name>
<dbReference type="Proteomes" id="UP001519345">
    <property type="component" value="Unassembled WGS sequence"/>
</dbReference>
<accession>A0ABS4IJ18</accession>
<sequence length="106" mass="11776">MTKSILAYFKSENDAESAHASLQRLRVSDLFVDEIPEAEQNRIVVPLFNLGTTSTNAGVIGSMDEQGDEDMTDDSLTHLLEGQVDESDYEEAMQVLSDSKGYRSRD</sequence>
<reference evidence="2 3" key="1">
    <citation type="submission" date="2021-03" db="EMBL/GenBank/DDBJ databases">
        <title>Genomic Encyclopedia of Type Strains, Phase IV (KMG-IV): sequencing the most valuable type-strain genomes for metagenomic binning, comparative biology and taxonomic classification.</title>
        <authorList>
            <person name="Goeker M."/>
        </authorList>
    </citation>
    <scope>NUCLEOTIDE SEQUENCE [LARGE SCALE GENOMIC DNA]</scope>
    <source>
        <strain evidence="2 3">DSM 25609</strain>
    </source>
</reference>
<proteinExistence type="predicted"/>
<evidence type="ECO:0000313" key="3">
    <source>
        <dbReference type="Proteomes" id="UP001519345"/>
    </source>
</evidence>
<keyword evidence="3" id="KW-1185">Reference proteome</keyword>
<gene>
    <name evidence="2" type="ORF">J2Z83_003100</name>
</gene>
<dbReference type="RefSeq" id="WP_209464047.1">
    <property type="nucleotide sequence ID" value="NZ_CP110224.1"/>
</dbReference>
<dbReference type="EMBL" id="JAGGKX010000019">
    <property type="protein sequence ID" value="MBP1970963.1"/>
    <property type="molecule type" value="Genomic_DNA"/>
</dbReference>
<feature type="region of interest" description="Disordered" evidence="1">
    <location>
        <begin position="56"/>
        <end position="106"/>
    </location>
</feature>
<protein>
    <submittedName>
        <fullName evidence="2">Uncharacterized protein</fullName>
    </submittedName>
</protein>
<organism evidence="2 3">
    <name type="scientific">Virgibacillus natechei</name>
    <dbReference type="NCBI Taxonomy" id="1216297"/>
    <lineage>
        <taxon>Bacteria</taxon>
        <taxon>Bacillati</taxon>
        <taxon>Bacillota</taxon>
        <taxon>Bacilli</taxon>
        <taxon>Bacillales</taxon>
        <taxon>Bacillaceae</taxon>
        <taxon>Virgibacillus</taxon>
    </lineage>
</organism>